<evidence type="ECO:0000313" key="3">
    <source>
        <dbReference type="Proteomes" id="UP001465153"/>
    </source>
</evidence>
<comment type="caution">
    <text evidence="2">The sequence shown here is derived from an EMBL/GenBank/DDBJ whole genome shotgun (WGS) entry which is preliminary data.</text>
</comment>
<keyword evidence="3" id="KW-1185">Reference proteome</keyword>
<accession>A0ABQ0ACX8</accession>
<sequence length="491" mass="55080">MAFISVVAIDWSPEKGTSDQTQASQNLTLTECQYEFTNNAYLLCGYYTTPGNSAVQYELPFVVINGEEMQNPKTDSTNSTNSTNALRESINEALMVLHGGPGAGVGLGRTEIHSWIGWYQQQRISGPLIVFDYRSTGLSTPYYDCEPRSFAPDRSGSSPVEQQENLFAEFKLCLEQIKHQGAHELDFSSKTTAWDAIALAKALGVESLNVYANSFGTRVALWLDRLEPNLINRMILDALHTPTNGDMNRWPQRYVGAFKQWFAFCASDRSCDASEQKLFQALKVNNDLSVYPTADTFIETLYSNLYFAGGYVINNQLIDEVIHNQQVSSDNNRQEDAQTRPLSSNLKRTQFNKFVHYLTNCVDNPPVSLTQFDRNKSEFPRWQSLIHYDPSTDVCHHVKTNNQIASVSWDSIQAKSLILSGGLDPVTSYRSAAEFFPNFNDAIHVSVHDGGHGLVESQACFTGLISYYLSGYNINQFLDANCSHRSFNITQ</sequence>
<protein>
    <recommendedName>
        <fullName evidence="1">AB hydrolase-1 domain-containing protein</fullName>
    </recommendedName>
</protein>
<dbReference type="Gene3D" id="3.40.50.1820">
    <property type="entry name" value="alpha/beta hydrolase"/>
    <property type="match status" value="1"/>
</dbReference>
<gene>
    <name evidence="2" type="ORF">NBRC116591_33180</name>
</gene>
<dbReference type="EMBL" id="BAABWN010000012">
    <property type="protein sequence ID" value="GAA6169507.1"/>
    <property type="molecule type" value="Genomic_DNA"/>
</dbReference>
<reference evidence="2 3" key="1">
    <citation type="submission" date="2024-04" db="EMBL/GenBank/DDBJ databases">
        <title>Draft genome sequence of Sessilibacter corallicola NBRC 116591.</title>
        <authorList>
            <person name="Miyakawa T."/>
            <person name="Kusuya Y."/>
            <person name="Miura T."/>
        </authorList>
    </citation>
    <scope>NUCLEOTIDE SEQUENCE [LARGE SCALE GENOMIC DNA]</scope>
    <source>
        <strain evidence="2 3">KU-00831-HH</strain>
    </source>
</reference>
<dbReference type="Proteomes" id="UP001465153">
    <property type="component" value="Unassembled WGS sequence"/>
</dbReference>
<dbReference type="InterPro" id="IPR029058">
    <property type="entry name" value="AB_hydrolase_fold"/>
</dbReference>
<dbReference type="InterPro" id="IPR000073">
    <property type="entry name" value="AB_hydrolase_1"/>
</dbReference>
<evidence type="ECO:0000259" key="1">
    <source>
        <dbReference type="Pfam" id="PF00561"/>
    </source>
</evidence>
<organism evidence="2 3">
    <name type="scientific">Sessilibacter corallicola</name>
    <dbReference type="NCBI Taxonomy" id="2904075"/>
    <lineage>
        <taxon>Bacteria</taxon>
        <taxon>Pseudomonadati</taxon>
        <taxon>Pseudomonadota</taxon>
        <taxon>Gammaproteobacteria</taxon>
        <taxon>Cellvibrionales</taxon>
        <taxon>Cellvibrionaceae</taxon>
        <taxon>Sessilibacter</taxon>
    </lineage>
</organism>
<dbReference type="Pfam" id="PF00561">
    <property type="entry name" value="Abhydrolase_1"/>
    <property type="match status" value="1"/>
</dbReference>
<evidence type="ECO:0000313" key="2">
    <source>
        <dbReference type="EMBL" id="GAA6169507.1"/>
    </source>
</evidence>
<feature type="domain" description="AB hydrolase-1" evidence="1">
    <location>
        <begin position="93"/>
        <end position="454"/>
    </location>
</feature>
<dbReference type="SUPFAM" id="SSF53474">
    <property type="entry name" value="alpha/beta-Hydrolases"/>
    <property type="match status" value="1"/>
</dbReference>
<name>A0ABQ0ACX8_9GAMM</name>
<proteinExistence type="predicted"/>